<dbReference type="EMBL" id="VFSU01000011">
    <property type="protein sequence ID" value="TPE63972.1"/>
    <property type="molecule type" value="Genomic_DNA"/>
</dbReference>
<gene>
    <name evidence="7" type="ORF">FJQ54_03810</name>
</gene>
<feature type="domain" description="Peptidase S24/S26A/S26B/S26C" evidence="6">
    <location>
        <begin position="125"/>
        <end position="208"/>
    </location>
</feature>
<reference evidence="7 8" key="1">
    <citation type="submission" date="2019-06" db="EMBL/GenBank/DDBJ databases">
        <authorList>
            <person name="Lee I."/>
            <person name="Jang G.I."/>
            <person name="Hwang C.Y."/>
        </authorList>
    </citation>
    <scope>NUCLEOTIDE SEQUENCE [LARGE SCALE GENOMIC DNA]</scope>
    <source>
        <strain evidence="7 8">PAMC 28131</strain>
    </source>
</reference>
<sequence>MPEGDEGHRREIAAREQLDTLIRNSGQGYAEISRLIGRNPAYIQQFIKRGVPRRLGEDERRLLARHFGVSEALLGGPADAQTLQPDSVSHRLMEISYLGEPTGPRLRFDSSLIERLPPARRIRLAAHLVEGDSMAPTLLSGDTLLIDRTDCSQPRDGLYLIESDSLPTAHRLSVHPVTRRVAILSDNSAYPSFPDCDPEGIRIVGRIVWLSRPLL</sequence>
<dbReference type="RefSeq" id="WP_140926996.1">
    <property type="nucleotide sequence ID" value="NZ_VFSU01000011.1"/>
</dbReference>
<evidence type="ECO:0000259" key="6">
    <source>
        <dbReference type="Pfam" id="PF00717"/>
    </source>
</evidence>
<proteinExistence type="predicted"/>
<dbReference type="InterPro" id="IPR039418">
    <property type="entry name" value="LexA-like"/>
</dbReference>
<dbReference type="Gene3D" id="2.10.109.10">
    <property type="entry name" value="Umud Fragment, subunit A"/>
    <property type="match status" value="1"/>
</dbReference>
<keyword evidence="4" id="KW-0238">DNA-binding</keyword>
<dbReference type="GO" id="GO:0006508">
    <property type="term" value="P:proteolysis"/>
    <property type="evidence" value="ECO:0007669"/>
    <property type="project" value="UniProtKB-KW"/>
</dbReference>
<dbReference type="InterPro" id="IPR019756">
    <property type="entry name" value="Pept_S26A_signal_pept_1_Ser-AS"/>
</dbReference>
<evidence type="ECO:0000256" key="5">
    <source>
        <dbReference type="ARBA" id="ARBA00023163"/>
    </source>
</evidence>
<dbReference type="PROSITE" id="PS00501">
    <property type="entry name" value="SPASE_I_1"/>
    <property type="match status" value="1"/>
</dbReference>
<dbReference type="GO" id="GO:0003677">
    <property type="term" value="F:DNA binding"/>
    <property type="evidence" value="ECO:0007669"/>
    <property type="project" value="UniProtKB-KW"/>
</dbReference>
<keyword evidence="2" id="KW-0378">Hydrolase</keyword>
<evidence type="ECO:0000313" key="8">
    <source>
        <dbReference type="Proteomes" id="UP000319897"/>
    </source>
</evidence>
<accession>A0A501XT63</accession>
<comment type="caution">
    <text evidence="7">The sequence shown here is derived from an EMBL/GenBank/DDBJ whole genome shotgun (WGS) entry which is preliminary data.</text>
</comment>
<dbReference type="PANTHER" id="PTHR40661:SF3">
    <property type="entry name" value="FELS-1 PROPHAGE TRANSCRIPTIONAL REGULATOR"/>
    <property type="match status" value="1"/>
</dbReference>
<dbReference type="Pfam" id="PF00717">
    <property type="entry name" value="Peptidase_S24"/>
    <property type="match status" value="1"/>
</dbReference>
<dbReference type="CDD" id="cd06529">
    <property type="entry name" value="S24_LexA-like"/>
    <property type="match status" value="1"/>
</dbReference>
<dbReference type="GO" id="GO:0016020">
    <property type="term" value="C:membrane"/>
    <property type="evidence" value="ECO:0007669"/>
    <property type="project" value="InterPro"/>
</dbReference>
<keyword evidence="3" id="KW-0805">Transcription regulation</keyword>
<dbReference type="SUPFAM" id="SSF51306">
    <property type="entry name" value="LexA/Signal peptidase"/>
    <property type="match status" value="1"/>
</dbReference>
<keyword evidence="5" id="KW-0804">Transcription</keyword>
<dbReference type="AlphaFoldDB" id="A0A501XT63"/>
<dbReference type="Proteomes" id="UP000319897">
    <property type="component" value="Unassembled WGS sequence"/>
</dbReference>
<dbReference type="OrthoDB" id="528805at2"/>
<evidence type="ECO:0000313" key="7">
    <source>
        <dbReference type="EMBL" id="TPE63972.1"/>
    </source>
</evidence>
<evidence type="ECO:0000256" key="2">
    <source>
        <dbReference type="ARBA" id="ARBA00022801"/>
    </source>
</evidence>
<dbReference type="GO" id="GO:0004252">
    <property type="term" value="F:serine-type endopeptidase activity"/>
    <property type="evidence" value="ECO:0007669"/>
    <property type="project" value="InterPro"/>
</dbReference>
<organism evidence="7 8">
    <name type="scientific">Sandaracinobacter neustonicus</name>
    <dbReference type="NCBI Taxonomy" id="1715348"/>
    <lineage>
        <taxon>Bacteria</taxon>
        <taxon>Pseudomonadati</taxon>
        <taxon>Pseudomonadota</taxon>
        <taxon>Alphaproteobacteria</taxon>
        <taxon>Sphingomonadales</taxon>
        <taxon>Sphingosinicellaceae</taxon>
        <taxon>Sandaracinobacter</taxon>
    </lineage>
</organism>
<keyword evidence="1" id="KW-0645">Protease</keyword>
<protein>
    <submittedName>
        <fullName evidence="7">S24 family peptidase</fullName>
    </submittedName>
</protein>
<evidence type="ECO:0000256" key="4">
    <source>
        <dbReference type="ARBA" id="ARBA00023125"/>
    </source>
</evidence>
<keyword evidence="8" id="KW-1185">Reference proteome</keyword>
<dbReference type="PANTHER" id="PTHR40661">
    <property type="match status" value="1"/>
</dbReference>
<dbReference type="InterPro" id="IPR036286">
    <property type="entry name" value="LexA/Signal_pep-like_sf"/>
</dbReference>
<evidence type="ECO:0000256" key="1">
    <source>
        <dbReference type="ARBA" id="ARBA00022670"/>
    </source>
</evidence>
<evidence type="ECO:0000256" key="3">
    <source>
        <dbReference type="ARBA" id="ARBA00023015"/>
    </source>
</evidence>
<dbReference type="InterPro" id="IPR015927">
    <property type="entry name" value="Peptidase_S24_S26A/B/C"/>
</dbReference>
<name>A0A501XT63_9SPHN</name>